<dbReference type="PRINTS" id="PR00781">
    <property type="entry name" value="LIPOSIGPTASE"/>
</dbReference>
<evidence type="ECO:0000313" key="12">
    <source>
        <dbReference type="EMBL" id="MEN8643006.1"/>
    </source>
</evidence>
<keyword evidence="3 9" id="KW-0645">Protease</keyword>
<comment type="caution">
    <text evidence="9">Lacks conserved residue(s) required for the propagation of feature annotation.</text>
</comment>
<feature type="active site" evidence="9">
    <location>
        <position position="125"/>
    </location>
</feature>
<organism evidence="12 13">
    <name type="scientific">Pseudomonas sichuanensis</name>
    <dbReference type="NCBI Taxonomy" id="2213015"/>
    <lineage>
        <taxon>Bacteria</taxon>
        <taxon>Pseudomonadati</taxon>
        <taxon>Pseudomonadota</taxon>
        <taxon>Gammaproteobacteria</taxon>
        <taxon>Pseudomonadales</taxon>
        <taxon>Pseudomonadaceae</taxon>
        <taxon>Pseudomonas</taxon>
    </lineage>
</organism>
<dbReference type="NCBIfam" id="TIGR00077">
    <property type="entry name" value="lspA"/>
    <property type="match status" value="1"/>
</dbReference>
<accession>A0ABV0DMC5</accession>
<dbReference type="PANTHER" id="PTHR33695:SF1">
    <property type="entry name" value="LIPOPROTEIN SIGNAL PEPTIDASE"/>
    <property type="match status" value="1"/>
</dbReference>
<dbReference type="GO" id="GO:0004190">
    <property type="term" value="F:aspartic-type endopeptidase activity"/>
    <property type="evidence" value="ECO:0007669"/>
    <property type="project" value="UniProtKB-EC"/>
</dbReference>
<keyword evidence="6 9" id="KW-0378">Hydrolase</keyword>
<dbReference type="Proteomes" id="UP001424532">
    <property type="component" value="Unassembled WGS sequence"/>
</dbReference>
<keyword evidence="2 9" id="KW-1003">Cell membrane</keyword>
<reference evidence="12 13" key="1">
    <citation type="submission" date="2024-05" db="EMBL/GenBank/DDBJ databases">
        <title>Sequence of Lycoming College course isolates.</title>
        <authorList>
            <person name="Reigle C.A."/>
            <person name="Newman J.D."/>
        </authorList>
    </citation>
    <scope>NUCLEOTIDE SEQUENCE [LARGE SCALE GENOMIC DNA]</scope>
    <source>
        <strain evidence="12 13">CAR-09</strain>
    </source>
</reference>
<feature type="transmembrane region" description="Helical" evidence="9">
    <location>
        <begin position="97"/>
        <end position="115"/>
    </location>
</feature>
<comment type="catalytic activity">
    <reaction evidence="9 10">
        <text>Release of signal peptides from bacterial membrane prolipoproteins. Hydrolyzes -Xaa-Yaa-Zaa-|-(S,diacylglyceryl)Cys-, in which Xaa is hydrophobic (preferably Leu), and Yaa (Ala or Ser) and Zaa (Gly or Ala) have small, neutral side chains.</text>
        <dbReference type="EC" id="3.4.23.36"/>
    </reaction>
</comment>
<evidence type="ECO:0000256" key="8">
    <source>
        <dbReference type="ARBA" id="ARBA00023136"/>
    </source>
</evidence>
<evidence type="ECO:0000256" key="2">
    <source>
        <dbReference type="ARBA" id="ARBA00022475"/>
    </source>
</evidence>
<evidence type="ECO:0000256" key="4">
    <source>
        <dbReference type="ARBA" id="ARBA00022692"/>
    </source>
</evidence>
<evidence type="ECO:0000256" key="1">
    <source>
        <dbReference type="ARBA" id="ARBA00006139"/>
    </source>
</evidence>
<comment type="caution">
    <text evidence="12">The sequence shown here is derived from an EMBL/GenBank/DDBJ whole genome shotgun (WGS) entry which is preliminary data.</text>
</comment>
<feature type="transmembrane region" description="Helical" evidence="9">
    <location>
        <begin position="72"/>
        <end position="90"/>
    </location>
</feature>
<feature type="transmembrane region" description="Helical" evidence="9">
    <location>
        <begin position="135"/>
        <end position="156"/>
    </location>
</feature>
<dbReference type="EMBL" id="JBDLYL010000051">
    <property type="protein sequence ID" value="MEN8643006.1"/>
    <property type="molecule type" value="Genomic_DNA"/>
</dbReference>
<evidence type="ECO:0000256" key="7">
    <source>
        <dbReference type="ARBA" id="ARBA00022989"/>
    </source>
</evidence>
<keyword evidence="5 9" id="KW-0064">Aspartyl protease</keyword>
<dbReference type="HAMAP" id="MF_00161">
    <property type="entry name" value="LspA"/>
    <property type="match status" value="1"/>
</dbReference>
<evidence type="ECO:0000256" key="9">
    <source>
        <dbReference type="HAMAP-Rule" id="MF_00161"/>
    </source>
</evidence>
<evidence type="ECO:0000256" key="5">
    <source>
        <dbReference type="ARBA" id="ARBA00022750"/>
    </source>
</evidence>
<proteinExistence type="inferred from homology"/>
<dbReference type="EC" id="3.4.23.36" evidence="9"/>
<evidence type="ECO:0000256" key="11">
    <source>
        <dbReference type="RuleBase" id="RU004181"/>
    </source>
</evidence>
<evidence type="ECO:0000256" key="6">
    <source>
        <dbReference type="ARBA" id="ARBA00022801"/>
    </source>
</evidence>
<comment type="pathway">
    <text evidence="9">Protein modification; lipoprotein biosynthesis (signal peptide cleavage).</text>
</comment>
<gene>
    <name evidence="9 12" type="primary">lspA</name>
    <name evidence="12" type="ORF">ABFE88_25440</name>
</gene>
<dbReference type="PROSITE" id="PS00855">
    <property type="entry name" value="SPASE_II"/>
    <property type="match status" value="1"/>
</dbReference>
<evidence type="ECO:0000256" key="10">
    <source>
        <dbReference type="RuleBase" id="RU000594"/>
    </source>
</evidence>
<keyword evidence="13" id="KW-1185">Reference proteome</keyword>
<dbReference type="RefSeq" id="WP_347151816.1">
    <property type="nucleotide sequence ID" value="NZ_JBDLYL010000051.1"/>
</dbReference>
<keyword evidence="7 9" id="KW-1133">Transmembrane helix</keyword>
<comment type="function">
    <text evidence="9 10">This protein specifically catalyzes the removal of signal peptides from prolipoproteins.</text>
</comment>
<name>A0ABV0DMC5_9PSED</name>
<feature type="active site" evidence="9">
    <location>
        <position position="144"/>
    </location>
</feature>
<protein>
    <recommendedName>
        <fullName evidence="9">Lipoprotein signal peptidase</fullName>
        <ecNumber evidence="9">3.4.23.36</ecNumber>
    </recommendedName>
    <alternativeName>
        <fullName evidence="9">Prolipoprotein signal peptidase</fullName>
    </alternativeName>
    <alternativeName>
        <fullName evidence="9">Signal peptidase II</fullName>
        <shortName evidence="9">SPase II</shortName>
    </alternativeName>
</protein>
<dbReference type="PANTHER" id="PTHR33695">
    <property type="entry name" value="LIPOPROTEIN SIGNAL PEPTIDASE"/>
    <property type="match status" value="1"/>
</dbReference>
<keyword evidence="8 9" id="KW-0472">Membrane</keyword>
<comment type="subcellular location">
    <subcellularLocation>
        <location evidence="9">Cell membrane</location>
        <topology evidence="9">Multi-pass membrane protein</topology>
    </subcellularLocation>
</comment>
<dbReference type="Pfam" id="PF01252">
    <property type="entry name" value="Peptidase_A8"/>
    <property type="match status" value="1"/>
</dbReference>
<comment type="similarity">
    <text evidence="1 9 11">Belongs to the peptidase A8 family.</text>
</comment>
<dbReference type="InterPro" id="IPR001872">
    <property type="entry name" value="Peptidase_A8"/>
</dbReference>
<evidence type="ECO:0000313" key="13">
    <source>
        <dbReference type="Proteomes" id="UP001424532"/>
    </source>
</evidence>
<keyword evidence="4 9" id="KW-0812">Transmembrane</keyword>
<evidence type="ECO:0000256" key="3">
    <source>
        <dbReference type="ARBA" id="ARBA00022670"/>
    </source>
</evidence>
<sequence length="170" mass="18902">MPNAAGRFGRLAWLWLSLVVLVVDQATKVYFEGALSLYQQIVVIPDYFSWTLAYNTGAAFSFLADSSGWQRWLFALIALAVSAVLVVWLKRLGRNETWLAVALALVLGGALGNLYDRVVLGHVVDFILVHWRNTHYFPAFNVADSAITVGAVMLALDMFKSKKSEEPVHD</sequence>